<dbReference type="AlphaFoldDB" id="A0A803FTM7"/>
<dbReference type="RefSeq" id="WP_157990997.1">
    <property type="nucleotide sequence ID" value="NZ_LR217737.1"/>
</dbReference>
<dbReference type="GO" id="GO:0005829">
    <property type="term" value="C:cytosol"/>
    <property type="evidence" value="ECO:0007669"/>
    <property type="project" value="TreeGrafter"/>
</dbReference>
<dbReference type="Pfam" id="PF22660">
    <property type="entry name" value="RS_preATP-grasp-like"/>
    <property type="match status" value="1"/>
</dbReference>
<dbReference type="Proteomes" id="UP000294289">
    <property type="component" value="Chromosome"/>
</dbReference>
<dbReference type="Gene3D" id="3.40.50.20">
    <property type="match status" value="1"/>
</dbReference>
<evidence type="ECO:0000313" key="7">
    <source>
        <dbReference type="EMBL" id="VFP88076.1"/>
    </source>
</evidence>
<dbReference type="GO" id="GO:0034028">
    <property type="term" value="F:5-(carboxyamino)imidazole ribonucleotide synthase activity"/>
    <property type="evidence" value="ECO:0007669"/>
    <property type="project" value="UniProtKB-EC"/>
</dbReference>
<dbReference type="InterPro" id="IPR040686">
    <property type="entry name" value="PurK_C"/>
</dbReference>
<sequence length="358" mass="41027">MKKLYVLGTGQLGRMLRQAGEPLGIAIYLLSADSKIEITIENRSLITAEIEHWPDTQFTKKLAVNDSFINRDVFPIVSDRLFQKQFLDRLNLVTVPWKPLLSSSQWDEIFSLLGTLVVVKQRTGGYDGKSQWRLCSHSLSLLPNKFYDNAIVEKTINFIDEISLIGARGYNGKIIFYPLTYNFHQDGILRASVVLRDVNSLQKELEDMLACIMNQLNYIGIMTMECFVTKKGIFINELAPRVHNSGHWTQNGASINQFEMHLRAILDFPMPPPIIYMPAVMLNLIGININIDWLNDPIIHLHWYNKEVYSHRKVGHLNVVSDDPMKISIALSRLESILPPTYAKSISWLQKKLSRDKN</sequence>
<name>A0A803FTM7_9GAMM</name>
<dbReference type="GO" id="GO:0005524">
    <property type="term" value="F:ATP binding"/>
    <property type="evidence" value="ECO:0007669"/>
    <property type="project" value="UniProtKB-UniRule"/>
</dbReference>
<keyword evidence="2" id="KW-0658">Purine biosynthesis</keyword>
<evidence type="ECO:0000256" key="5">
    <source>
        <dbReference type="PROSITE-ProRule" id="PRU00409"/>
    </source>
</evidence>
<evidence type="ECO:0000256" key="4">
    <source>
        <dbReference type="ARBA" id="ARBA00025704"/>
    </source>
</evidence>
<dbReference type="PANTHER" id="PTHR11609">
    <property type="entry name" value="PURINE BIOSYNTHESIS PROTEIN 6/7, PUR6/7"/>
    <property type="match status" value="1"/>
</dbReference>
<gene>
    <name evidence="7" type="primary">purK</name>
    <name evidence="7" type="ORF">ERCIPICE3303_332</name>
</gene>
<dbReference type="InterPro" id="IPR054350">
    <property type="entry name" value="PurT/PurK_preATP-grasp"/>
</dbReference>
<dbReference type="SUPFAM" id="SSF56059">
    <property type="entry name" value="Glutathione synthetase ATP-binding domain-like"/>
    <property type="match status" value="1"/>
</dbReference>
<dbReference type="SUPFAM" id="SSF51246">
    <property type="entry name" value="Rudiment single hybrid motif"/>
    <property type="match status" value="1"/>
</dbReference>
<keyword evidence="1 5" id="KW-0547">Nucleotide-binding</keyword>
<dbReference type="SUPFAM" id="SSF52440">
    <property type="entry name" value="PreATP-grasp domain"/>
    <property type="match status" value="1"/>
</dbReference>
<keyword evidence="7" id="KW-0436">Ligase</keyword>
<dbReference type="NCBIfam" id="NF004678">
    <property type="entry name" value="PRK06019.1-4"/>
    <property type="match status" value="1"/>
</dbReference>
<keyword evidence="3 5" id="KW-0067">ATP-binding</keyword>
<evidence type="ECO:0000256" key="3">
    <source>
        <dbReference type="ARBA" id="ARBA00022840"/>
    </source>
</evidence>
<dbReference type="InterPro" id="IPR011761">
    <property type="entry name" value="ATP-grasp"/>
</dbReference>
<evidence type="ECO:0000256" key="2">
    <source>
        <dbReference type="ARBA" id="ARBA00022755"/>
    </source>
</evidence>
<dbReference type="EC" id="6.3.4.18" evidence="7"/>
<protein>
    <submittedName>
        <fullName evidence="7">N5-carboxyaminoimidazole ribonucleotide synthase</fullName>
        <ecNumber evidence="7">6.3.4.18</ecNumber>
    </submittedName>
</protein>
<dbReference type="GO" id="GO:0046872">
    <property type="term" value="F:metal ion binding"/>
    <property type="evidence" value="ECO:0007669"/>
    <property type="project" value="InterPro"/>
</dbReference>
<evidence type="ECO:0000313" key="8">
    <source>
        <dbReference type="Proteomes" id="UP000294289"/>
    </source>
</evidence>
<dbReference type="InterPro" id="IPR011054">
    <property type="entry name" value="Rudment_hybrid_motif"/>
</dbReference>
<accession>A0A803FTM7</accession>
<dbReference type="InterPro" id="IPR003135">
    <property type="entry name" value="ATP-grasp_carboxylate-amine"/>
</dbReference>
<dbReference type="PANTHER" id="PTHR11609:SF5">
    <property type="entry name" value="PHOSPHORIBOSYLAMINOIMIDAZOLE CARBOXYLASE"/>
    <property type="match status" value="1"/>
</dbReference>
<comment type="pathway">
    <text evidence="4">Purine metabolism.</text>
</comment>
<dbReference type="InterPro" id="IPR016185">
    <property type="entry name" value="PreATP-grasp_dom_sf"/>
</dbReference>
<organism evidence="7 8">
    <name type="scientific">Candidatus Erwinia haradaeae</name>
    <dbReference type="NCBI Taxonomy" id="1922217"/>
    <lineage>
        <taxon>Bacteria</taxon>
        <taxon>Pseudomonadati</taxon>
        <taxon>Pseudomonadota</taxon>
        <taxon>Gammaproteobacteria</taxon>
        <taxon>Enterobacterales</taxon>
        <taxon>Erwiniaceae</taxon>
        <taxon>Erwinia</taxon>
    </lineage>
</organism>
<dbReference type="PROSITE" id="PS50975">
    <property type="entry name" value="ATP_GRASP"/>
    <property type="match status" value="1"/>
</dbReference>
<dbReference type="Pfam" id="PF02222">
    <property type="entry name" value="ATP-grasp"/>
    <property type="match status" value="1"/>
</dbReference>
<dbReference type="GO" id="GO:0006164">
    <property type="term" value="P:purine nucleotide biosynthetic process"/>
    <property type="evidence" value="ECO:0007669"/>
    <property type="project" value="UniProtKB-KW"/>
</dbReference>
<evidence type="ECO:0000259" key="6">
    <source>
        <dbReference type="PROSITE" id="PS50975"/>
    </source>
</evidence>
<proteinExistence type="predicted"/>
<reference evidence="7 8" key="1">
    <citation type="submission" date="2019-02" db="EMBL/GenBank/DDBJ databases">
        <authorList>
            <person name="Manzano-Marin A."/>
            <person name="Manzano-Marin A."/>
        </authorList>
    </citation>
    <scope>NUCLEOTIDE SEQUENCE [LARGE SCALE GENOMIC DNA]</scope>
    <source>
        <strain evidence="7 8">ErCipiceae</strain>
    </source>
</reference>
<dbReference type="InterPro" id="IPR013815">
    <property type="entry name" value="ATP_grasp_subdomain_1"/>
</dbReference>
<feature type="domain" description="ATP-grasp" evidence="6">
    <location>
        <begin position="84"/>
        <end position="266"/>
    </location>
</feature>
<dbReference type="Gene3D" id="3.30.470.20">
    <property type="entry name" value="ATP-grasp fold, B domain"/>
    <property type="match status" value="1"/>
</dbReference>
<dbReference type="OrthoDB" id="9804625at2"/>
<dbReference type="Pfam" id="PF17769">
    <property type="entry name" value="PurK_C"/>
    <property type="match status" value="1"/>
</dbReference>
<dbReference type="EMBL" id="LR217737">
    <property type="protein sequence ID" value="VFP88076.1"/>
    <property type="molecule type" value="Genomic_DNA"/>
</dbReference>
<dbReference type="Gene3D" id="3.30.1490.20">
    <property type="entry name" value="ATP-grasp fold, A domain"/>
    <property type="match status" value="1"/>
</dbReference>
<evidence type="ECO:0000256" key="1">
    <source>
        <dbReference type="ARBA" id="ARBA00022741"/>
    </source>
</evidence>